<dbReference type="SUPFAM" id="SSF56112">
    <property type="entry name" value="Protein kinase-like (PK-like)"/>
    <property type="match status" value="1"/>
</dbReference>
<protein>
    <submittedName>
        <fullName evidence="1">Serine/threonine-protein kinase 1</fullName>
    </submittedName>
</protein>
<dbReference type="GO" id="GO:0005524">
    <property type="term" value="F:ATP binding"/>
    <property type="evidence" value="ECO:0007669"/>
    <property type="project" value="InterPro"/>
</dbReference>
<organism evidence="1 2">
    <name type="scientific">Piscirickettsia salmonis</name>
    <dbReference type="NCBI Taxonomy" id="1238"/>
    <lineage>
        <taxon>Bacteria</taxon>
        <taxon>Pseudomonadati</taxon>
        <taxon>Pseudomonadota</taxon>
        <taxon>Gammaproteobacteria</taxon>
        <taxon>Thiotrichales</taxon>
        <taxon>Piscirickettsiaceae</taxon>
        <taxon>Piscirickettsia</taxon>
    </lineage>
</organism>
<proteinExistence type="predicted"/>
<dbReference type="Pfam" id="PF00069">
    <property type="entry name" value="Pkinase"/>
    <property type="match status" value="1"/>
</dbReference>
<dbReference type="EMBL" id="CP038908">
    <property type="protein sequence ID" value="QGO07068.1"/>
    <property type="molecule type" value="Genomic_DNA"/>
</dbReference>
<keyword evidence="1" id="KW-0418">Kinase</keyword>
<dbReference type="AlphaFoldDB" id="A0A9Q6LUV9"/>
<keyword evidence="2" id="KW-1185">Reference proteome</keyword>
<dbReference type="PROSITE" id="PS50011">
    <property type="entry name" value="PROTEIN_KINASE_DOM"/>
    <property type="match status" value="1"/>
</dbReference>
<dbReference type="Proteomes" id="UP000422232">
    <property type="component" value="Chromosome"/>
</dbReference>
<name>A0A9Q6LUV9_PISSA</name>
<dbReference type="InterPro" id="IPR000719">
    <property type="entry name" value="Prot_kinase_dom"/>
</dbReference>
<dbReference type="GO" id="GO:0004672">
    <property type="term" value="F:protein kinase activity"/>
    <property type="evidence" value="ECO:0007669"/>
    <property type="project" value="InterPro"/>
</dbReference>
<accession>A0A9Q6LUV9</accession>
<reference evidence="1 2" key="1">
    <citation type="submission" date="2019-04" db="EMBL/GenBank/DDBJ databases">
        <title>Complete genome sequencing of Piscirickettsia salmonis strain Psal-009.</title>
        <authorList>
            <person name="Schober I."/>
            <person name="Bunk B."/>
            <person name="Sproer C."/>
            <person name="Carril G.P."/>
            <person name="Riedel T."/>
            <person name="Flores-Herrera P.A."/>
            <person name="Nourdin-Galindo G."/>
            <person name="Marshall S.H."/>
            <person name="Overmann J."/>
        </authorList>
    </citation>
    <scope>NUCLEOTIDE SEQUENCE [LARGE SCALE GENOMIC DNA]</scope>
    <source>
        <strain evidence="1 2">Psal-009</strain>
    </source>
</reference>
<dbReference type="InterPro" id="IPR008271">
    <property type="entry name" value="Ser/Thr_kinase_AS"/>
</dbReference>
<dbReference type="PROSITE" id="PS00108">
    <property type="entry name" value="PROTEIN_KINASE_ST"/>
    <property type="match status" value="1"/>
</dbReference>
<sequence>MFSKSCQCVSPDTLKSYPHRTDEVIVAVALELHRLHLLKMQHGDIKFDNIIITEKNGVFDVKFIDFGFAYNIPGLARIITGKCEYFPPERTEATDQTQVVAQFNQDIYSFGFMLEFAKKIIKIPEKFNDFIKATQNKNPTLRPGLQFFLYKNLLPTTLNNRSRNVIIKRPDSYQTMRVIGLTGDDLNHALNHVPQFESCYQKLTELNLSQQACIHKVLNNSPYAQVINILIA</sequence>
<gene>
    <name evidence="1" type="ORF">Psal009_03005</name>
</gene>
<dbReference type="Gene3D" id="1.10.510.10">
    <property type="entry name" value="Transferase(Phosphotransferase) domain 1"/>
    <property type="match status" value="1"/>
</dbReference>
<evidence type="ECO:0000313" key="2">
    <source>
        <dbReference type="Proteomes" id="UP000422232"/>
    </source>
</evidence>
<evidence type="ECO:0000313" key="1">
    <source>
        <dbReference type="EMBL" id="QGO07068.1"/>
    </source>
</evidence>
<dbReference type="RefSeq" id="WP_054300194.1">
    <property type="nucleotide sequence ID" value="NZ_CP012413.1"/>
</dbReference>
<dbReference type="InterPro" id="IPR011009">
    <property type="entry name" value="Kinase-like_dom_sf"/>
</dbReference>
<keyword evidence="1" id="KW-0808">Transferase</keyword>